<sequence>VQLRVQLDYDDSVQAAWIDSIIAGTGSSVPVELIIATGKQFNLDVIPTGADMESPEGESIVQGTLSGKVTGLPVASWA</sequence>
<reference evidence="1" key="1">
    <citation type="journal article" date="2015" name="Nature">
        <title>Complex archaea that bridge the gap between prokaryotes and eukaryotes.</title>
        <authorList>
            <person name="Spang A."/>
            <person name="Saw J.H."/>
            <person name="Jorgensen S.L."/>
            <person name="Zaremba-Niedzwiedzka K."/>
            <person name="Martijn J."/>
            <person name="Lind A.E."/>
            <person name="van Eijk R."/>
            <person name="Schleper C."/>
            <person name="Guy L."/>
            <person name="Ettema T.J."/>
        </authorList>
    </citation>
    <scope>NUCLEOTIDE SEQUENCE</scope>
</reference>
<protein>
    <submittedName>
        <fullName evidence="1">Uncharacterized protein</fullName>
    </submittedName>
</protein>
<name>A0A0F9CYX8_9ZZZZ</name>
<accession>A0A0F9CYX8</accession>
<dbReference type="AlphaFoldDB" id="A0A0F9CYX8"/>
<proteinExistence type="predicted"/>
<feature type="non-terminal residue" evidence="1">
    <location>
        <position position="1"/>
    </location>
</feature>
<gene>
    <name evidence="1" type="ORF">LCGC14_2609720</name>
</gene>
<dbReference type="EMBL" id="LAZR01044270">
    <property type="protein sequence ID" value="KKL05068.1"/>
    <property type="molecule type" value="Genomic_DNA"/>
</dbReference>
<organism evidence="1">
    <name type="scientific">marine sediment metagenome</name>
    <dbReference type="NCBI Taxonomy" id="412755"/>
    <lineage>
        <taxon>unclassified sequences</taxon>
        <taxon>metagenomes</taxon>
        <taxon>ecological metagenomes</taxon>
    </lineage>
</organism>
<evidence type="ECO:0000313" key="1">
    <source>
        <dbReference type="EMBL" id="KKL05068.1"/>
    </source>
</evidence>
<comment type="caution">
    <text evidence="1">The sequence shown here is derived from an EMBL/GenBank/DDBJ whole genome shotgun (WGS) entry which is preliminary data.</text>
</comment>